<dbReference type="RefSeq" id="WP_049604618.1">
    <property type="nucleotide sequence ID" value="NZ_CQEH01000051.1"/>
</dbReference>
<keyword evidence="1" id="KW-1133">Transmembrane helix</keyword>
<protein>
    <submittedName>
        <fullName evidence="2">Uncharacterized protein</fullName>
    </submittedName>
</protein>
<gene>
    <name evidence="2" type="ORF">ERS137966_04257</name>
</gene>
<dbReference type="Proteomes" id="UP000038647">
    <property type="component" value="Unassembled WGS sequence"/>
</dbReference>
<evidence type="ECO:0000313" key="3">
    <source>
        <dbReference type="Proteomes" id="UP000038647"/>
    </source>
</evidence>
<dbReference type="EMBL" id="CQEH01000051">
    <property type="protein sequence ID" value="CNL84420.1"/>
    <property type="molecule type" value="Genomic_DNA"/>
</dbReference>
<evidence type="ECO:0000256" key="1">
    <source>
        <dbReference type="SAM" id="Phobius"/>
    </source>
</evidence>
<keyword evidence="1" id="KW-0812">Transmembrane</keyword>
<reference evidence="2 3" key="1">
    <citation type="submission" date="2015-03" db="EMBL/GenBank/DDBJ databases">
        <authorList>
            <consortium name="Pathogen Informatics"/>
            <person name="Murphy D."/>
        </authorList>
    </citation>
    <scope>NUCLEOTIDE SEQUENCE [LARGE SCALE GENOMIC DNA]</scope>
    <source>
        <strain evidence="2 3">IP08791</strain>
    </source>
</reference>
<keyword evidence="1" id="KW-0472">Membrane</keyword>
<feature type="transmembrane region" description="Helical" evidence="1">
    <location>
        <begin position="47"/>
        <end position="66"/>
    </location>
</feature>
<accession>A0ABM9SZE3</accession>
<comment type="caution">
    <text evidence="2">The sequence shown here is derived from an EMBL/GenBank/DDBJ whole genome shotgun (WGS) entry which is preliminary data.</text>
</comment>
<feature type="transmembrane region" description="Helical" evidence="1">
    <location>
        <begin position="78"/>
        <end position="98"/>
    </location>
</feature>
<keyword evidence="3" id="KW-1185">Reference proteome</keyword>
<feature type="transmembrane region" description="Helical" evidence="1">
    <location>
        <begin position="5"/>
        <end position="27"/>
    </location>
</feature>
<name>A0ABM9SZE3_YERAL</name>
<proteinExistence type="predicted"/>
<evidence type="ECO:0000313" key="2">
    <source>
        <dbReference type="EMBL" id="CNL84420.1"/>
    </source>
</evidence>
<organism evidence="2 3">
    <name type="scientific">Yersinia aldovae</name>
    <dbReference type="NCBI Taxonomy" id="29483"/>
    <lineage>
        <taxon>Bacteria</taxon>
        <taxon>Pseudomonadati</taxon>
        <taxon>Pseudomonadota</taxon>
        <taxon>Gammaproteobacteria</taxon>
        <taxon>Enterobacterales</taxon>
        <taxon>Yersiniaceae</taxon>
        <taxon>Yersinia</taxon>
    </lineage>
</organism>
<sequence>MAGRFILYVAVGVILIMALFWGAAILFTLDPTGYQTRGWLTTNRHWLFIWRLMLYSLLACLWFSMMRSKILEKAPNESLYRLEWMSITLILVVELAVWRPVLV</sequence>